<feature type="domain" description="SLH" evidence="2">
    <location>
        <begin position="85"/>
        <end position="143"/>
    </location>
</feature>
<dbReference type="OrthoDB" id="2439185at2"/>
<dbReference type="Pfam" id="PF00395">
    <property type="entry name" value="SLH"/>
    <property type="match status" value="2"/>
</dbReference>
<keyword evidence="1" id="KW-0732">Signal</keyword>
<accession>A0A1C0YQ44</accession>
<proteinExistence type="predicted"/>
<evidence type="ECO:0000313" key="4">
    <source>
        <dbReference type="Proteomes" id="UP000093482"/>
    </source>
</evidence>
<dbReference type="AlphaFoldDB" id="A0A1C0YQ44"/>
<name>A0A1C0YQ44_9BACL</name>
<dbReference type="RefSeq" id="WP_066465181.1">
    <property type="nucleotide sequence ID" value="NZ_MATO01000044.1"/>
</dbReference>
<evidence type="ECO:0000256" key="1">
    <source>
        <dbReference type="SAM" id="SignalP"/>
    </source>
</evidence>
<reference evidence="3 4" key="1">
    <citation type="submission" date="2016-07" db="EMBL/GenBank/DDBJ databases">
        <title>Caryophanon latum genome sequencing.</title>
        <authorList>
            <person name="Verma A."/>
            <person name="Pal Y."/>
            <person name="Krishnamurthi S."/>
        </authorList>
    </citation>
    <scope>NUCLEOTIDE SEQUENCE [LARGE SCALE GENOMIC DNA]</scope>
    <source>
        <strain evidence="3 4">DSM 14151</strain>
    </source>
</reference>
<dbReference type="Proteomes" id="UP000093482">
    <property type="component" value="Unassembled WGS sequence"/>
</dbReference>
<evidence type="ECO:0000259" key="2">
    <source>
        <dbReference type="PROSITE" id="PS51272"/>
    </source>
</evidence>
<feature type="signal peptide" evidence="1">
    <location>
        <begin position="1"/>
        <end position="23"/>
    </location>
</feature>
<gene>
    <name evidence="3" type="ORF">A6K76_12600</name>
</gene>
<comment type="caution">
    <text evidence="3">The sequence shown here is derived from an EMBL/GenBank/DDBJ whole genome shotgun (WGS) entry which is preliminary data.</text>
</comment>
<dbReference type="PANTHER" id="PTHR43308:SF5">
    <property type="entry name" value="S-LAYER PROTEIN _ PEPTIDOGLYCAN ENDO-BETA-N-ACETYLGLUCOSAMINIDASE"/>
    <property type="match status" value="1"/>
</dbReference>
<dbReference type="PANTHER" id="PTHR43308">
    <property type="entry name" value="OUTER MEMBRANE PROTEIN ALPHA-RELATED"/>
    <property type="match status" value="1"/>
</dbReference>
<protein>
    <recommendedName>
        <fullName evidence="2">SLH domain-containing protein</fullName>
    </recommendedName>
</protein>
<dbReference type="EMBL" id="MATO01000044">
    <property type="protein sequence ID" value="OCS89189.1"/>
    <property type="molecule type" value="Genomic_DNA"/>
</dbReference>
<dbReference type="InterPro" id="IPR051465">
    <property type="entry name" value="Cell_Envelope_Struct_Comp"/>
</dbReference>
<keyword evidence="4" id="KW-1185">Reference proteome</keyword>
<dbReference type="InterPro" id="IPR001119">
    <property type="entry name" value="SLH_dom"/>
</dbReference>
<feature type="chain" id="PRO_5008649238" description="SLH domain-containing protein" evidence="1">
    <location>
        <begin position="24"/>
        <end position="380"/>
    </location>
</feature>
<feature type="domain" description="SLH" evidence="2">
    <location>
        <begin position="21"/>
        <end position="84"/>
    </location>
</feature>
<sequence length="380" mass="43430">MKKIVSALLIVVLAFSFSLQGHAAFKDVSNTHSLATEINYLTKAGIISGYEDGKFRPNELIKKKHVASMLVKSLDLQTTNLRNPGYKDIPTTHQYYKEIAAVYTAGIFNQATYFQPEASLTRAQMAEVIAKAFKLQSISQNAVDYEDVSSRTAGYHYIQLVTMNSIATGELREWDPYFLPDKLLTRAHFSAFLARALTLRKETAADLMPSQSYTYTYATKDNYYTAKYDGRDEYEFGNGRSWSYFSKSNGKKYANILYGSQYSEYMYQRYFALYSHDFLPYLLFSVDVPISLGLKYDVGREHVMAPNPYPASVRVIDTKKTVKVAGNTYTNVIEFENTYFKSMTSKRFSHKIYIAAGHGVIGIKNEKDQWEFWLHSRVAK</sequence>
<evidence type="ECO:0000313" key="3">
    <source>
        <dbReference type="EMBL" id="OCS89189.1"/>
    </source>
</evidence>
<dbReference type="PROSITE" id="PS51272">
    <property type="entry name" value="SLH"/>
    <property type="match status" value="2"/>
</dbReference>
<organism evidence="3 4">
    <name type="scientific">Caryophanon latum</name>
    <dbReference type="NCBI Taxonomy" id="33977"/>
    <lineage>
        <taxon>Bacteria</taxon>
        <taxon>Bacillati</taxon>
        <taxon>Bacillota</taxon>
        <taxon>Bacilli</taxon>
        <taxon>Bacillales</taxon>
        <taxon>Caryophanaceae</taxon>
        <taxon>Caryophanon</taxon>
    </lineage>
</organism>